<dbReference type="Gene3D" id="1.10.4010.10">
    <property type="entry name" value="Type II deoxyuridine triphosphatase"/>
    <property type="match status" value="1"/>
</dbReference>
<name>A0A0F9YI80_9ZZZZ</name>
<proteinExistence type="predicted"/>
<gene>
    <name evidence="1" type="ORF">LCGC14_0014910</name>
</gene>
<evidence type="ECO:0008006" key="2">
    <source>
        <dbReference type="Google" id="ProtNLM"/>
    </source>
</evidence>
<protein>
    <recommendedName>
        <fullName evidence="2">dUTP diphosphatase</fullName>
    </recommendedName>
</protein>
<dbReference type="EMBL" id="LAZR01000002">
    <property type="protein sequence ID" value="KKO11987.1"/>
    <property type="molecule type" value="Genomic_DNA"/>
</dbReference>
<dbReference type="SUPFAM" id="SSF101386">
    <property type="entry name" value="all-alpha NTP pyrophosphatases"/>
    <property type="match status" value="1"/>
</dbReference>
<dbReference type="Pfam" id="PF08761">
    <property type="entry name" value="dUTPase_2"/>
    <property type="match status" value="1"/>
</dbReference>
<dbReference type="InterPro" id="IPR014871">
    <property type="entry name" value="dUTPase/dCTP_pyrophosphatase"/>
</dbReference>
<organism evidence="1">
    <name type="scientific">marine sediment metagenome</name>
    <dbReference type="NCBI Taxonomy" id="412755"/>
    <lineage>
        <taxon>unclassified sequences</taxon>
        <taxon>metagenomes</taxon>
        <taxon>ecological metagenomes</taxon>
    </lineage>
</organism>
<reference evidence="1" key="1">
    <citation type="journal article" date="2015" name="Nature">
        <title>Complex archaea that bridge the gap between prokaryotes and eukaryotes.</title>
        <authorList>
            <person name="Spang A."/>
            <person name="Saw J.H."/>
            <person name="Jorgensen S.L."/>
            <person name="Zaremba-Niedzwiedzka K."/>
            <person name="Martijn J."/>
            <person name="Lind A.E."/>
            <person name="van Eijk R."/>
            <person name="Schleper C."/>
            <person name="Guy L."/>
            <person name="Ettema T.J."/>
        </authorList>
    </citation>
    <scope>NUCLEOTIDE SEQUENCE</scope>
</reference>
<sequence length="225" mass="25692">MSEPSPQMPSPQQLTTMLSLQAAMNHKVDPDWIKAAYPYLRAVVVEAAEAIEHHGWKWWKKQSLDMAQLQMEVIDIWHFILSEILLRQQGDEAAASDHLLHNCRDGGNEVIIFDGRSYSLADLTLLDKLELLTALAAARRIEIVVFAAIMRDCGMSWDDLFAQYVSKNVLNFFRQDHGYKDGSYQKIWHGKEDNEHLVEVMATLSATADGYPTQLYQALKQRYPA</sequence>
<dbReference type="CDD" id="cd11527">
    <property type="entry name" value="NTP-PPase_dUTPase"/>
    <property type="match status" value="1"/>
</dbReference>
<dbReference type="AlphaFoldDB" id="A0A0F9YI80"/>
<accession>A0A0F9YI80</accession>
<comment type="caution">
    <text evidence="1">The sequence shown here is derived from an EMBL/GenBank/DDBJ whole genome shotgun (WGS) entry which is preliminary data.</text>
</comment>
<evidence type="ECO:0000313" key="1">
    <source>
        <dbReference type="EMBL" id="KKO11987.1"/>
    </source>
</evidence>